<keyword evidence="7" id="KW-0597">Phosphoprotein</keyword>
<comment type="similarity">
    <text evidence="2">Belongs to the multicopper oxidase family.</text>
</comment>
<feature type="domain" description="Plastocyanin-like" evidence="30">
    <location>
        <begin position="497"/>
        <end position="619"/>
    </location>
</feature>
<keyword evidence="6" id="KW-0410">Iron transport</keyword>
<protein>
    <recommendedName>
        <fullName evidence="25">Hephaestin</fullName>
        <ecNumber evidence="3">1.16.3.1</ecNumber>
    </recommendedName>
</protein>
<dbReference type="InParanoid" id="A0A7N4PNC6"/>
<feature type="domain" description="Plastocyanin-like" evidence="29">
    <location>
        <begin position="1022"/>
        <end position="1124"/>
    </location>
</feature>
<dbReference type="EC" id="1.16.3.1" evidence="3"/>
<comment type="catalytic activity">
    <reaction evidence="22">
        <text>4 Fe(2+) + O2 + 4 H(+) = 4 Fe(3+) + 2 H2O</text>
        <dbReference type="Rhea" id="RHEA:11148"/>
        <dbReference type="ChEBI" id="CHEBI:15377"/>
        <dbReference type="ChEBI" id="CHEBI:15378"/>
        <dbReference type="ChEBI" id="CHEBI:15379"/>
        <dbReference type="ChEBI" id="CHEBI:29033"/>
        <dbReference type="ChEBI" id="CHEBI:29034"/>
        <dbReference type="EC" id="1.16.3.1"/>
    </reaction>
    <physiologicalReaction direction="left-to-right" evidence="22">
        <dbReference type="Rhea" id="RHEA:11149"/>
    </physiologicalReaction>
</comment>
<keyword evidence="18 28" id="KW-0472">Membrane</keyword>
<evidence type="ECO:0000313" key="32">
    <source>
        <dbReference type="Proteomes" id="UP000007648"/>
    </source>
</evidence>
<keyword evidence="9" id="KW-0479">Metal-binding</keyword>
<evidence type="ECO:0000256" key="5">
    <source>
        <dbReference type="ARBA" id="ARBA00022475"/>
    </source>
</evidence>
<feature type="disulfide bond" evidence="26">
    <location>
        <begin position="594"/>
        <end position="620"/>
    </location>
</feature>
<dbReference type="Proteomes" id="UP000007648">
    <property type="component" value="Unassembled WGS sequence"/>
</dbReference>
<evidence type="ECO:0000256" key="11">
    <source>
        <dbReference type="ARBA" id="ARBA00022737"/>
    </source>
</evidence>
<dbReference type="PROSITE" id="PS00080">
    <property type="entry name" value="MULTICOPPER_OXIDASE2"/>
    <property type="match status" value="1"/>
</dbReference>
<dbReference type="CDD" id="cd04225">
    <property type="entry name" value="CuRO_5_ceruloplasmin"/>
    <property type="match status" value="1"/>
</dbReference>
<evidence type="ECO:0000256" key="27">
    <source>
        <dbReference type="SAM" id="MobiDB-lite"/>
    </source>
</evidence>
<feature type="domain" description="Plastocyanin-like" evidence="30">
    <location>
        <begin position="157"/>
        <end position="263"/>
    </location>
</feature>
<feature type="region of interest" description="Disordered" evidence="27">
    <location>
        <begin position="453"/>
        <end position="475"/>
    </location>
</feature>
<keyword evidence="8 28" id="KW-0812">Transmembrane</keyword>
<gene>
    <name evidence="31" type="primary">HEPH</name>
</gene>
<dbReference type="InterPro" id="IPR008972">
    <property type="entry name" value="Cupredoxin"/>
</dbReference>
<reference evidence="31" key="2">
    <citation type="submission" date="2025-08" db="UniProtKB">
        <authorList>
            <consortium name="Ensembl"/>
        </authorList>
    </citation>
    <scope>IDENTIFICATION</scope>
</reference>
<dbReference type="PANTHER" id="PTHR11709:SF221">
    <property type="entry name" value="HEPHAESTIN"/>
    <property type="match status" value="1"/>
</dbReference>
<keyword evidence="11" id="KW-0677">Repeat</keyword>
<keyword evidence="13 28" id="KW-1133">Transmembrane helix</keyword>
<dbReference type="GO" id="GO:0006826">
    <property type="term" value="P:iron ion transport"/>
    <property type="evidence" value="ECO:0007669"/>
    <property type="project" value="UniProtKB-KW"/>
</dbReference>
<reference evidence="31" key="3">
    <citation type="submission" date="2025-09" db="UniProtKB">
        <authorList>
            <consortium name="Ensembl"/>
        </authorList>
    </citation>
    <scope>IDENTIFICATION</scope>
</reference>
<evidence type="ECO:0000256" key="24">
    <source>
        <dbReference type="ARBA" id="ARBA00065139"/>
    </source>
</evidence>
<evidence type="ECO:0000313" key="31">
    <source>
        <dbReference type="Ensembl" id="ENSSHAP00000041076.1"/>
    </source>
</evidence>
<dbReference type="GO" id="GO:0004322">
    <property type="term" value="F:ferroxidase activity"/>
    <property type="evidence" value="ECO:0007669"/>
    <property type="project" value="UniProtKB-EC"/>
</dbReference>
<proteinExistence type="inferred from homology"/>
<keyword evidence="14" id="KW-0560">Oxidoreductase</keyword>
<dbReference type="FunFam" id="2.60.40.420:FF:000002">
    <property type="entry name" value="Hephaestin like 1"/>
    <property type="match status" value="1"/>
</dbReference>
<dbReference type="GO" id="GO:0005507">
    <property type="term" value="F:copper ion binding"/>
    <property type="evidence" value="ECO:0007669"/>
    <property type="project" value="InterPro"/>
</dbReference>
<keyword evidence="5" id="KW-1003">Cell membrane</keyword>
<evidence type="ECO:0000256" key="28">
    <source>
        <dbReference type="SAM" id="Phobius"/>
    </source>
</evidence>
<evidence type="ECO:0000256" key="1">
    <source>
        <dbReference type="ARBA" id="ARBA00001935"/>
    </source>
</evidence>
<dbReference type="InterPro" id="IPR002355">
    <property type="entry name" value="Cu_oxidase_Cu_BS"/>
</dbReference>
<evidence type="ECO:0000256" key="22">
    <source>
        <dbReference type="ARBA" id="ARBA00048206"/>
    </source>
</evidence>
<keyword evidence="17" id="KW-0406">Ion transport</keyword>
<evidence type="ECO:0000256" key="23">
    <source>
        <dbReference type="ARBA" id="ARBA00054029"/>
    </source>
</evidence>
<dbReference type="InterPro" id="IPR048236">
    <property type="entry name" value="Ceruloplasmin-like_CuRO_5"/>
</dbReference>
<evidence type="ECO:0000256" key="21">
    <source>
        <dbReference type="ARBA" id="ARBA00023768"/>
    </source>
</evidence>
<reference evidence="31 32" key="1">
    <citation type="journal article" date="2011" name="Proc. Natl. Acad. Sci. U.S.A.">
        <title>Genetic diversity and population structure of the endangered marsupial Sarcophilus harrisii (Tasmanian devil).</title>
        <authorList>
            <person name="Miller W."/>
            <person name="Hayes V.M."/>
            <person name="Ratan A."/>
            <person name="Petersen D.C."/>
            <person name="Wittekindt N.E."/>
            <person name="Miller J."/>
            <person name="Walenz B."/>
            <person name="Knight J."/>
            <person name="Qi J."/>
            <person name="Zhao F."/>
            <person name="Wang Q."/>
            <person name="Bedoya-Reina O.C."/>
            <person name="Katiyar N."/>
            <person name="Tomsho L.P."/>
            <person name="Kasson L.M."/>
            <person name="Hardie R.A."/>
            <person name="Woodbridge P."/>
            <person name="Tindall E.A."/>
            <person name="Bertelsen M.F."/>
            <person name="Dixon D."/>
            <person name="Pyecroft S."/>
            <person name="Helgen K.M."/>
            <person name="Lesk A.M."/>
            <person name="Pringle T.H."/>
            <person name="Patterson N."/>
            <person name="Zhang Y."/>
            <person name="Kreiss A."/>
            <person name="Woods G.M."/>
            <person name="Jones M.E."/>
            <person name="Schuster S.C."/>
        </authorList>
    </citation>
    <scope>NUCLEOTIDE SEQUENCE [LARGE SCALE GENOMIC DNA]</scope>
</reference>
<evidence type="ECO:0000256" key="16">
    <source>
        <dbReference type="ARBA" id="ARBA00023053"/>
    </source>
</evidence>
<dbReference type="SUPFAM" id="SSF49503">
    <property type="entry name" value="Cupredoxins"/>
    <property type="match status" value="6"/>
</dbReference>
<evidence type="ECO:0000259" key="29">
    <source>
        <dbReference type="Pfam" id="PF07731"/>
    </source>
</evidence>
<feature type="disulfide bond" evidence="26">
    <location>
        <begin position="344"/>
        <end position="425"/>
    </location>
</feature>
<feature type="domain" description="Plastocyanin-like" evidence="29">
    <location>
        <begin position="376"/>
        <end position="423"/>
    </location>
</feature>
<evidence type="ECO:0000256" key="2">
    <source>
        <dbReference type="ARBA" id="ARBA00010609"/>
    </source>
</evidence>
<evidence type="ECO:0000256" key="4">
    <source>
        <dbReference type="ARBA" id="ARBA00022448"/>
    </source>
</evidence>
<keyword evidence="10" id="KW-0732">Signal</keyword>
<keyword evidence="4" id="KW-0813">Transport</keyword>
<dbReference type="InterPro" id="IPR045087">
    <property type="entry name" value="Cu-oxidase_fam"/>
</dbReference>
<dbReference type="InterPro" id="IPR011706">
    <property type="entry name" value="Cu-oxidase_C"/>
</dbReference>
<comment type="function">
    <text evidence="23">Plasma membrane ferroxidase that mediates the extracellular conversion of ferrous/Fe(2+) iron into its ferric/Fe(3+) form. Couples ferroportin which specifically exports ferrous/Fe(2+) iron from cells to transferrin that only binds and shuttles extracellular ferric/Fe(3+) iron throughout the body. By helping iron transfer from cells to blood mainly contributes to dietary iron absorption by the intestinal epithelium and more generally regulates iron levels in the body.</text>
</comment>
<dbReference type="GO" id="GO:0060586">
    <property type="term" value="P:multicellular organismal-level iron ion homeostasis"/>
    <property type="evidence" value="ECO:0007669"/>
    <property type="project" value="Ensembl"/>
</dbReference>
<organism evidence="31 32">
    <name type="scientific">Sarcophilus harrisii</name>
    <name type="common">Tasmanian devil</name>
    <name type="synonym">Sarcophilus laniarius</name>
    <dbReference type="NCBI Taxonomy" id="9305"/>
    <lineage>
        <taxon>Eukaryota</taxon>
        <taxon>Metazoa</taxon>
        <taxon>Chordata</taxon>
        <taxon>Craniata</taxon>
        <taxon>Vertebrata</taxon>
        <taxon>Euteleostomi</taxon>
        <taxon>Mammalia</taxon>
        <taxon>Metatheria</taxon>
        <taxon>Dasyuromorphia</taxon>
        <taxon>Dasyuridae</taxon>
        <taxon>Sarcophilus</taxon>
    </lineage>
</organism>
<accession>A0A7N4PNC6</accession>
<feature type="disulfide bond" evidence="26">
    <location>
        <begin position="239"/>
        <end position="265"/>
    </location>
</feature>
<evidence type="ECO:0000256" key="10">
    <source>
        <dbReference type="ARBA" id="ARBA00022729"/>
    </source>
</evidence>
<dbReference type="Gene3D" id="2.60.40.420">
    <property type="entry name" value="Cupredoxins - blue copper proteins"/>
    <property type="match status" value="3"/>
</dbReference>
<evidence type="ECO:0000256" key="8">
    <source>
        <dbReference type="ARBA" id="ARBA00022692"/>
    </source>
</evidence>
<evidence type="ECO:0000256" key="20">
    <source>
        <dbReference type="ARBA" id="ARBA00023180"/>
    </source>
</evidence>
<evidence type="ECO:0000256" key="7">
    <source>
        <dbReference type="ARBA" id="ARBA00022553"/>
    </source>
</evidence>
<dbReference type="GeneTree" id="ENSGT00940000158517"/>
<sequence length="1215" mass="135761">MVGAGVGSQLDHTPYSQISERQGTCSRFQVLSPSPASFLPPSVEGRQLPLHLPARTKRDMGQWWLLGALLSILALWPSPTRGATRVYYVGIREVQWNYLPQGKNIITGQSPGNDKIASSLLEPGRDRIGSIYHKVVYKEYSDSSYTQEVPQPAWMGFLGPVLRGEVGDVILVHLKNFARRPYTIHPHGVFYEKDSEGSLYPDDTSGRLKADDAVPPGGSHTYNWTIPEGHAPTHADPACLTWIYHSHVDAPRDIASGLIGPLITCKRGTLTGSSPPRRRDVSQDFFLLFSVVDENLSWLLEDNIASFCLDPTSVDQEDEAFQDSNMMHAINGFVFGNLPELSMCSGERVAWHLFGMGSEVDVHTAFFPGQMLTIRGHRTDVVALFPATFVAAEMVPQVPGRWLLSCQVNSHLRDGMQALYEVKPCSVTPPKAALPGRVRQYFIVASEESWDYGPTRRDGKTGKSLQEPGSDSEKFFQKSSSRIGGSYWKARYVQYTDETFQMRTPQSEETLHLGIMGPVIRAEVGDTIEVVFYNRASQPFSIQPHGVFYEKDYEGIVYNDGSHQHGLVARSFEKVTYRWMVPPHAGPAAKDPACLTWMYFSAVNSVKDTNSGLVGPLLVCRAGSLEASGKQKGVDKEFFLLFTVFDENQSWYSGTNKDAAMLEQKHLLENDESFLDSNKMHAINGFAFSNLPGLRMCQGDTVAWHLLTLGTETDMHGAMFEGHTIQMLGMRKAGASLFPHTFATALMHVDTPGSFEIYCQEGSHLQAGMRASYNVSKCQGRGSGARPHYHTVRTYYVMAEEVEWDYCPDRNWESNWHNNSEEESYGHVFLTNEDGFLGSRYKKVVYREYTDGTFSTPRPRTGSEEHLGILGPLLRGEIGDILTVVFKNNASRPYSVHAHGVLEQGAGSVQPAEPGEVIMYQWSIPERSGPGPNDSACIPWIYYSDVDPIKDMYSGLIGPLVICRKGTLKASGGRRDVDRDFALLFLIFDENQSWYLEENVGVYGSPESDYISLQDETFMESNKMHAINGKVYANLKGLTMYQGERVGWYMMAMGQDIDLHTVHFHAESFLYRSGDSYRADVVDLFPGTFEAVEMVASNPGTWLMHCHVADHVHAGMETLFTVLTQSEPTSTMSMEKSGTVTAFEEMEGARIQILGMAVPMEHVETLALVLIILGIILFIGVVTLAAVLWYQHRQRKLRRNRRSILDDSFKLLSLK</sequence>
<dbReference type="FunFam" id="2.60.40.420:FF:000009">
    <property type="entry name" value="Ceruloplasmin"/>
    <property type="match status" value="1"/>
</dbReference>
<dbReference type="Ensembl" id="ENSSHAT00000031936.1">
    <property type="protein sequence ID" value="ENSSHAP00000041076.1"/>
    <property type="gene ID" value="ENSSHAG00000001746.2"/>
</dbReference>
<dbReference type="InterPro" id="IPR011707">
    <property type="entry name" value="Cu-oxidase-like_N"/>
</dbReference>
<evidence type="ECO:0000256" key="19">
    <source>
        <dbReference type="ARBA" id="ARBA00023157"/>
    </source>
</evidence>
<keyword evidence="15" id="KW-0408">Iron</keyword>
<evidence type="ECO:0000256" key="26">
    <source>
        <dbReference type="PIRSR" id="PIRSR000354-1"/>
    </source>
</evidence>
<dbReference type="PROSITE" id="PS00079">
    <property type="entry name" value="MULTICOPPER_OXIDASE1"/>
    <property type="match status" value="3"/>
</dbReference>
<dbReference type="AlphaFoldDB" id="A0A7N4PNC6"/>
<dbReference type="PANTHER" id="PTHR11709">
    <property type="entry name" value="MULTI-COPPER OXIDASE"/>
    <property type="match status" value="1"/>
</dbReference>
<dbReference type="FunCoup" id="A0A7N4PNC6">
    <property type="interactions" value="320"/>
</dbReference>
<evidence type="ECO:0000256" key="18">
    <source>
        <dbReference type="ARBA" id="ARBA00023136"/>
    </source>
</evidence>
<keyword evidence="19 26" id="KW-1015">Disulfide bond</keyword>
<dbReference type="InterPro" id="IPR033138">
    <property type="entry name" value="Cu_oxidase_CS"/>
</dbReference>
<keyword evidence="12" id="KW-0106">Calcium</keyword>
<feature type="disulfide bond" evidence="26">
    <location>
        <begin position="697"/>
        <end position="778"/>
    </location>
</feature>
<keyword evidence="16" id="KW-0915">Sodium</keyword>
<dbReference type="Pfam" id="PF07732">
    <property type="entry name" value="Cu-oxidase_3"/>
    <property type="match status" value="2"/>
</dbReference>
<dbReference type="FunFam" id="2.60.40.420:FF:000015">
    <property type="entry name" value="Ceruloplasmin"/>
    <property type="match status" value="1"/>
</dbReference>
<evidence type="ECO:0000256" key="25">
    <source>
        <dbReference type="ARBA" id="ARBA00068243"/>
    </source>
</evidence>
<dbReference type="GO" id="GO:1904040">
    <property type="term" value="P:positive regulation of iron export across plasma membrane"/>
    <property type="evidence" value="ECO:0007669"/>
    <property type="project" value="Ensembl"/>
</dbReference>
<dbReference type="GO" id="GO:0160179">
    <property type="term" value="P:intestinal iron absorption"/>
    <property type="evidence" value="ECO:0007669"/>
    <property type="project" value="Ensembl"/>
</dbReference>
<evidence type="ECO:0000256" key="17">
    <source>
        <dbReference type="ARBA" id="ARBA00023065"/>
    </source>
</evidence>
<evidence type="ECO:0000259" key="30">
    <source>
        <dbReference type="Pfam" id="PF07732"/>
    </source>
</evidence>
<feature type="transmembrane region" description="Helical" evidence="28">
    <location>
        <begin position="1166"/>
        <end position="1190"/>
    </location>
</feature>
<evidence type="ECO:0000256" key="6">
    <source>
        <dbReference type="ARBA" id="ARBA00022496"/>
    </source>
</evidence>
<evidence type="ECO:0000256" key="15">
    <source>
        <dbReference type="ARBA" id="ARBA00023004"/>
    </source>
</evidence>
<dbReference type="PIRSF" id="PIRSF000354">
    <property type="entry name" value="Factors_V_VIII"/>
    <property type="match status" value="1"/>
</dbReference>
<comment type="cofactor">
    <cofactor evidence="1">
        <name>Cu cation</name>
        <dbReference type="ChEBI" id="CHEBI:23378"/>
    </cofactor>
</comment>
<dbReference type="FunFam" id="2.60.40.420:FF:000075">
    <property type="entry name" value="hephaestin isoform X2"/>
    <property type="match status" value="1"/>
</dbReference>
<evidence type="ECO:0000256" key="3">
    <source>
        <dbReference type="ARBA" id="ARBA00013107"/>
    </source>
</evidence>
<keyword evidence="32" id="KW-1185">Reference proteome</keyword>
<keyword evidence="20" id="KW-0325">Glycoprotein</keyword>
<dbReference type="GO" id="GO:0016323">
    <property type="term" value="C:basolateral plasma membrane"/>
    <property type="evidence" value="ECO:0007669"/>
    <property type="project" value="UniProtKB-SubCell"/>
</dbReference>
<evidence type="ECO:0000256" key="14">
    <source>
        <dbReference type="ARBA" id="ARBA00023002"/>
    </source>
</evidence>
<dbReference type="Pfam" id="PF07731">
    <property type="entry name" value="Cu-oxidase_2"/>
    <property type="match status" value="2"/>
</dbReference>
<name>A0A7N4PNC6_SARHA</name>
<comment type="subcellular location">
    <subcellularLocation>
        <location evidence="21">Basolateral cell membrane</location>
        <topology evidence="21">Single-pass type I membrane protein</topology>
    </subcellularLocation>
</comment>
<comment type="subunit">
    <text evidence="24">Part of a complex composed of SLC40A1/ferroportin, TF/transferrin and HEPH/hephaestin that transfers iron from cells to transferrin.</text>
</comment>
<dbReference type="InterPro" id="IPR024715">
    <property type="entry name" value="Factor_5/8-like"/>
</dbReference>
<evidence type="ECO:0000256" key="12">
    <source>
        <dbReference type="ARBA" id="ARBA00022837"/>
    </source>
</evidence>
<evidence type="ECO:0000256" key="13">
    <source>
        <dbReference type="ARBA" id="ARBA00022989"/>
    </source>
</evidence>
<evidence type="ECO:0000256" key="9">
    <source>
        <dbReference type="ARBA" id="ARBA00022723"/>
    </source>
</evidence>
<dbReference type="CDD" id="cd04222">
    <property type="entry name" value="CuRO_1_ceruloplasmin"/>
    <property type="match status" value="1"/>
</dbReference>